<name>A0ABT4BVR5_9FIRM</name>
<proteinExistence type="predicted"/>
<protein>
    <recommendedName>
        <fullName evidence="3">HTH domain protein</fullName>
    </recommendedName>
</protein>
<reference evidence="1 2" key="1">
    <citation type="submission" date="2022-11" db="EMBL/GenBank/DDBJ databases">
        <authorList>
            <person name="Caiyu Z."/>
        </authorList>
    </citation>
    <scope>NUCLEOTIDE SEQUENCE [LARGE SCALE GENOMIC DNA]</scope>
    <source>
        <strain evidence="1 2">YR-4</strain>
    </source>
</reference>
<dbReference type="SUPFAM" id="SSF46785">
    <property type="entry name" value="Winged helix' DNA-binding domain"/>
    <property type="match status" value="1"/>
</dbReference>
<dbReference type="RefSeq" id="WP_268058931.1">
    <property type="nucleotide sequence ID" value="NZ_JAPOHA010000012.1"/>
</dbReference>
<dbReference type="InterPro" id="IPR036390">
    <property type="entry name" value="WH_DNA-bd_sf"/>
</dbReference>
<evidence type="ECO:0000313" key="2">
    <source>
        <dbReference type="Proteomes" id="UP001082703"/>
    </source>
</evidence>
<comment type="caution">
    <text evidence="1">The sequence shown here is derived from an EMBL/GenBank/DDBJ whole genome shotgun (WGS) entry which is preliminary data.</text>
</comment>
<accession>A0ABT4BVR5</accession>
<dbReference type="Proteomes" id="UP001082703">
    <property type="component" value="Unassembled WGS sequence"/>
</dbReference>
<gene>
    <name evidence="1" type="ORF">OUY18_11475</name>
</gene>
<organism evidence="1 2">
    <name type="scientific">Caproiciproducens galactitolivorans</name>
    <dbReference type="NCBI Taxonomy" id="642589"/>
    <lineage>
        <taxon>Bacteria</taxon>
        <taxon>Bacillati</taxon>
        <taxon>Bacillota</taxon>
        <taxon>Clostridia</taxon>
        <taxon>Eubacteriales</taxon>
        <taxon>Acutalibacteraceae</taxon>
        <taxon>Caproiciproducens</taxon>
    </lineage>
</organism>
<evidence type="ECO:0000313" key="1">
    <source>
        <dbReference type="EMBL" id="MCY1714870.1"/>
    </source>
</evidence>
<sequence>MELTKTSRILSVFHLFRYCSEVSFREITDLLPVSEKTVSRDILLLRQAGVLHIRYSQKRKAFVLIDAQFHEPEFPENKTRKLYLEKIIRLCTLMVEMDGANPVGWYREHYPALSDRTRQRDFAELLKIGYRIRYMPTDPWGEPGHYSYEIPDTYGLETFERRSYGS</sequence>
<keyword evidence="2" id="KW-1185">Reference proteome</keyword>
<dbReference type="EMBL" id="JAPOHA010000012">
    <property type="protein sequence ID" value="MCY1714870.1"/>
    <property type="molecule type" value="Genomic_DNA"/>
</dbReference>
<evidence type="ECO:0008006" key="3">
    <source>
        <dbReference type="Google" id="ProtNLM"/>
    </source>
</evidence>